<organism evidence="2 3">
    <name type="scientific">Aspergillus brasiliensis (strain CBS 101740 / IMI 381727 / IBT 21946)</name>
    <dbReference type="NCBI Taxonomy" id="767769"/>
    <lineage>
        <taxon>Eukaryota</taxon>
        <taxon>Fungi</taxon>
        <taxon>Dikarya</taxon>
        <taxon>Ascomycota</taxon>
        <taxon>Pezizomycotina</taxon>
        <taxon>Eurotiomycetes</taxon>
        <taxon>Eurotiomycetidae</taxon>
        <taxon>Eurotiales</taxon>
        <taxon>Aspergillaceae</taxon>
        <taxon>Aspergillus</taxon>
        <taxon>Aspergillus subgen. Circumdati</taxon>
    </lineage>
</organism>
<dbReference type="AlphaFoldDB" id="A0A1L9U1I1"/>
<dbReference type="InterPro" id="IPR056444">
    <property type="entry name" value="Zn_ribbon_GRF_2"/>
</dbReference>
<dbReference type="OrthoDB" id="4469945at2759"/>
<dbReference type="Proteomes" id="UP000184499">
    <property type="component" value="Unassembled WGS sequence"/>
</dbReference>
<name>A0A1L9U1I1_ASPBC</name>
<evidence type="ECO:0000313" key="2">
    <source>
        <dbReference type="EMBL" id="OJJ65544.1"/>
    </source>
</evidence>
<accession>A0A1L9U1I1</accession>
<proteinExistence type="predicted"/>
<feature type="domain" description="GRF-like zinc ribbon" evidence="1">
    <location>
        <begin position="100"/>
        <end position="143"/>
    </location>
</feature>
<dbReference type="RefSeq" id="XP_067472795.1">
    <property type="nucleotide sequence ID" value="XM_067620178.1"/>
</dbReference>
<protein>
    <recommendedName>
        <fullName evidence="1">GRF-like zinc ribbon domain-containing protein</fullName>
    </recommendedName>
</protein>
<gene>
    <name evidence="2" type="ORF">ASPBRDRAFT_190015</name>
</gene>
<evidence type="ECO:0000313" key="3">
    <source>
        <dbReference type="Proteomes" id="UP000184499"/>
    </source>
</evidence>
<reference evidence="3" key="1">
    <citation type="journal article" date="2017" name="Genome Biol.">
        <title>Comparative genomics reveals high biological diversity and specific adaptations in the industrially and medically important fungal genus Aspergillus.</title>
        <authorList>
            <person name="de Vries R.P."/>
            <person name="Riley R."/>
            <person name="Wiebenga A."/>
            <person name="Aguilar-Osorio G."/>
            <person name="Amillis S."/>
            <person name="Uchima C.A."/>
            <person name="Anderluh G."/>
            <person name="Asadollahi M."/>
            <person name="Askin M."/>
            <person name="Barry K."/>
            <person name="Battaglia E."/>
            <person name="Bayram O."/>
            <person name="Benocci T."/>
            <person name="Braus-Stromeyer S.A."/>
            <person name="Caldana C."/>
            <person name="Canovas D."/>
            <person name="Cerqueira G.C."/>
            <person name="Chen F."/>
            <person name="Chen W."/>
            <person name="Choi C."/>
            <person name="Clum A."/>
            <person name="Dos Santos R.A."/>
            <person name="Damasio A.R."/>
            <person name="Diallinas G."/>
            <person name="Emri T."/>
            <person name="Fekete E."/>
            <person name="Flipphi M."/>
            <person name="Freyberg S."/>
            <person name="Gallo A."/>
            <person name="Gournas C."/>
            <person name="Habgood R."/>
            <person name="Hainaut M."/>
            <person name="Harispe M.L."/>
            <person name="Henrissat B."/>
            <person name="Hilden K.S."/>
            <person name="Hope R."/>
            <person name="Hossain A."/>
            <person name="Karabika E."/>
            <person name="Karaffa L."/>
            <person name="Karanyi Z."/>
            <person name="Krasevec N."/>
            <person name="Kuo A."/>
            <person name="Kusch H."/>
            <person name="LaButti K."/>
            <person name="Lagendijk E.L."/>
            <person name="Lapidus A."/>
            <person name="Levasseur A."/>
            <person name="Lindquist E."/>
            <person name="Lipzen A."/>
            <person name="Logrieco A.F."/>
            <person name="MacCabe A."/>
            <person name="Maekelae M.R."/>
            <person name="Malavazi I."/>
            <person name="Melin P."/>
            <person name="Meyer V."/>
            <person name="Mielnichuk N."/>
            <person name="Miskei M."/>
            <person name="Molnar A.P."/>
            <person name="Mule G."/>
            <person name="Ngan C.Y."/>
            <person name="Orejas M."/>
            <person name="Orosz E."/>
            <person name="Ouedraogo J.P."/>
            <person name="Overkamp K.M."/>
            <person name="Park H.-S."/>
            <person name="Perrone G."/>
            <person name="Piumi F."/>
            <person name="Punt P.J."/>
            <person name="Ram A.F."/>
            <person name="Ramon A."/>
            <person name="Rauscher S."/>
            <person name="Record E."/>
            <person name="Riano-Pachon D.M."/>
            <person name="Robert V."/>
            <person name="Roehrig J."/>
            <person name="Ruller R."/>
            <person name="Salamov A."/>
            <person name="Salih N.S."/>
            <person name="Samson R.A."/>
            <person name="Sandor E."/>
            <person name="Sanguinetti M."/>
            <person name="Schuetze T."/>
            <person name="Sepcic K."/>
            <person name="Shelest E."/>
            <person name="Sherlock G."/>
            <person name="Sophianopoulou V."/>
            <person name="Squina F.M."/>
            <person name="Sun H."/>
            <person name="Susca A."/>
            <person name="Todd R.B."/>
            <person name="Tsang A."/>
            <person name="Unkles S.E."/>
            <person name="van de Wiele N."/>
            <person name="van Rossen-Uffink D."/>
            <person name="Oliveira J.V."/>
            <person name="Vesth T.C."/>
            <person name="Visser J."/>
            <person name="Yu J.-H."/>
            <person name="Zhou M."/>
            <person name="Andersen M.R."/>
            <person name="Archer D.B."/>
            <person name="Baker S.E."/>
            <person name="Benoit I."/>
            <person name="Brakhage A.A."/>
            <person name="Braus G.H."/>
            <person name="Fischer R."/>
            <person name="Frisvad J.C."/>
            <person name="Goldman G.H."/>
            <person name="Houbraken J."/>
            <person name="Oakley B."/>
            <person name="Pocsi I."/>
            <person name="Scazzocchio C."/>
            <person name="Seiboth B."/>
            <person name="vanKuyk P.A."/>
            <person name="Wortman J."/>
            <person name="Dyer P.S."/>
            <person name="Grigoriev I.V."/>
        </authorList>
    </citation>
    <scope>NUCLEOTIDE SEQUENCE [LARGE SCALE GENOMIC DNA]</scope>
    <source>
        <strain evidence="3">CBS 101740 / IMI 381727 / IBT 21946</strain>
    </source>
</reference>
<dbReference type="Pfam" id="PF23549">
    <property type="entry name" value="Zn_ribbon_GRF_2"/>
    <property type="match status" value="1"/>
</dbReference>
<dbReference type="GeneID" id="93572666"/>
<dbReference type="VEuPathDB" id="FungiDB:ASPBRDRAFT_190015"/>
<evidence type="ECO:0000259" key="1">
    <source>
        <dbReference type="Pfam" id="PF23549"/>
    </source>
</evidence>
<dbReference type="EMBL" id="KV878723">
    <property type="protein sequence ID" value="OJJ65544.1"/>
    <property type="molecule type" value="Genomic_DNA"/>
</dbReference>
<sequence>MELINWCLGRRKGKGPGPLPTTRIEKNAAFHQITSSDENCSNTTCYKSFRPANTSQPTSVEGPVSSPSRLVLTPQLQPAPVGLLPPCVAGRTLSGCVTSPLCKICGVPTLVKVVKPWNQNGHSGRSFYSCGKCGKFSSWADSRGISDKNPWCLCNQPSRWGESGREKQRKGFFNCATGDCNFFVEAHAEICVPSMPELQNGA</sequence>
<keyword evidence="3" id="KW-1185">Reference proteome</keyword>